<keyword evidence="4" id="KW-1185">Reference proteome</keyword>
<evidence type="ECO:0000313" key="4">
    <source>
        <dbReference type="Proteomes" id="UP001597389"/>
    </source>
</evidence>
<dbReference type="RefSeq" id="WP_377087168.1">
    <property type="nucleotide sequence ID" value="NZ_JBHSJL010000014.1"/>
</dbReference>
<dbReference type="Pfam" id="PF07584">
    <property type="entry name" value="BatA"/>
    <property type="match status" value="1"/>
</dbReference>
<protein>
    <submittedName>
        <fullName evidence="3">BatA domain-containing protein</fullName>
    </submittedName>
</protein>
<comment type="caution">
    <text evidence="3">The sequence shown here is derived from an EMBL/GenBank/DDBJ whole genome shotgun (WGS) entry which is preliminary data.</text>
</comment>
<organism evidence="3 4">
    <name type="scientific">Rubritalea tangerina</name>
    <dbReference type="NCBI Taxonomy" id="430798"/>
    <lineage>
        <taxon>Bacteria</taxon>
        <taxon>Pseudomonadati</taxon>
        <taxon>Verrucomicrobiota</taxon>
        <taxon>Verrucomicrobiia</taxon>
        <taxon>Verrucomicrobiales</taxon>
        <taxon>Rubritaleaceae</taxon>
        <taxon>Rubritalea</taxon>
    </lineage>
</organism>
<evidence type="ECO:0000256" key="1">
    <source>
        <dbReference type="SAM" id="Phobius"/>
    </source>
</evidence>
<dbReference type="Proteomes" id="UP001597389">
    <property type="component" value="Unassembled WGS sequence"/>
</dbReference>
<keyword evidence="1" id="KW-0472">Membrane</keyword>
<evidence type="ECO:0000313" key="3">
    <source>
        <dbReference type="EMBL" id="MFD2158915.1"/>
    </source>
</evidence>
<keyword evidence="1" id="KW-1133">Transmembrane helix</keyword>
<name>A0ABW4ZAI5_9BACT</name>
<dbReference type="EMBL" id="JBHUJB010000035">
    <property type="protein sequence ID" value="MFD2158915.1"/>
    <property type="molecule type" value="Genomic_DNA"/>
</dbReference>
<accession>A0ABW4ZAI5</accession>
<reference evidence="4" key="1">
    <citation type="journal article" date="2019" name="Int. J. Syst. Evol. Microbiol.">
        <title>The Global Catalogue of Microorganisms (GCM) 10K type strain sequencing project: providing services to taxonomists for standard genome sequencing and annotation.</title>
        <authorList>
            <consortium name="The Broad Institute Genomics Platform"/>
            <consortium name="The Broad Institute Genome Sequencing Center for Infectious Disease"/>
            <person name="Wu L."/>
            <person name="Ma J."/>
        </authorList>
    </citation>
    <scope>NUCLEOTIDE SEQUENCE [LARGE SCALE GENOMIC DNA]</scope>
    <source>
        <strain evidence="4">CCUG 57942</strain>
    </source>
</reference>
<dbReference type="PANTHER" id="PTHR37464">
    <property type="entry name" value="BLL2463 PROTEIN"/>
    <property type="match status" value="1"/>
</dbReference>
<dbReference type="PANTHER" id="PTHR37464:SF1">
    <property type="entry name" value="BLL2463 PROTEIN"/>
    <property type="match status" value="1"/>
</dbReference>
<proteinExistence type="predicted"/>
<gene>
    <name evidence="3" type="ORF">ACFSW8_08405</name>
</gene>
<feature type="transmembrane region" description="Helical" evidence="1">
    <location>
        <begin position="6"/>
        <end position="24"/>
    </location>
</feature>
<evidence type="ECO:0000259" key="2">
    <source>
        <dbReference type="Pfam" id="PF07584"/>
    </source>
</evidence>
<dbReference type="InterPro" id="IPR024163">
    <property type="entry name" value="Aerotolerance_reg_N"/>
</dbReference>
<feature type="domain" description="Aerotolerance regulator N-terminal" evidence="2">
    <location>
        <begin position="1"/>
        <end position="78"/>
    </location>
</feature>
<feature type="transmembrane region" description="Helical" evidence="1">
    <location>
        <begin position="555"/>
        <end position="574"/>
    </location>
</feature>
<sequence>MIFSNPYGLLGLLGIPIILVIHFFQRRAKALPVSTLFLVQQTQRESARGRNFERLLNSPPLWLQLLMVLLFTWLLSGPRYLKEASVQKLAVVVDSSASMAVFKGEAIAKIDSELEKLRGNASAVEFFLLDSDPSKARIYHGDSRQSFLEAFRAWEAGGSAHGVRDSLKMARSMVGEKGSVVYLTDREVTQPEFGTHVFAVGQEVANCGMTGVEFERRDGDLVWRVSVKNYAAVPQVREWFVELAGGQRSSKRSVELPARGVVTLQGLFPEGQDVCKVWLSEDAFVLDDVMPVVRPQPKEVQVLSTGELEGLDEKLVRSFEGVIRAQDASEVDVSLVRPSSEVEGDAIVFVKGSGGKYQKGEIVAEKHPLMDGLNWQSLLVRESAGVPHTEHDTVLLWQGDRALLYLRGGEHEVLVVNFDWEQSNAQKQEAFVVLLWRFVERLRRAKVGFESLNVETGQMLEVATDPLAGSGMVEFREVDLNGSPVGKGVEVRPAHVTALGKPGFFKVQQGGVELVHGGAHFADTREADFTDCVEQDIWAPELGEAVDRHTEEDHLWRYVVLMIVVALLGSWFFTNKRIG</sequence>
<keyword evidence="1" id="KW-0812">Transmembrane</keyword>